<dbReference type="EMBL" id="JAZAVK010000098">
    <property type="protein sequence ID" value="KAK7423441.1"/>
    <property type="molecule type" value="Genomic_DNA"/>
</dbReference>
<keyword evidence="7 8" id="KW-0544">Nucleosome core</keyword>
<evidence type="ECO:0000256" key="4">
    <source>
        <dbReference type="ARBA" id="ARBA00022454"/>
    </source>
</evidence>
<keyword evidence="5 8" id="KW-0238">DNA-binding</keyword>
<dbReference type="Gene3D" id="1.10.20.10">
    <property type="entry name" value="Histone, subunit A"/>
    <property type="match status" value="1"/>
</dbReference>
<gene>
    <name evidence="9" type="primary">HHF1_3</name>
    <name evidence="9" type="ORF">QQZ08_009009</name>
</gene>
<protein>
    <recommendedName>
        <fullName evidence="8">Histone H4</fullName>
    </recommendedName>
</protein>
<dbReference type="SMART" id="SM00417">
    <property type="entry name" value="H4"/>
    <property type="match status" value="1"/>
</dbReference>
<comment type="subcellular location">
    <subcellularLocation>
        <location evidence="2">Chromosome</location>
    </subcellularLocation>
    <subcellularLocation>
        <location evidence="1">Nucleus</location>
    </subcellularLocation>
</comment>
<evidence type="ECO:0000256" key="8">
    <source>
        <dbReference type="RuleBase" id="RU000528"/>
    </source>
</evidence>
<comment type="similarity">
    <text evidence="3 8">Belongs to the histone H4 family.</text>
</comment>
<dbReference type="Proteomes" id="UP001498421">
    <property type="component" value="Unassembled WGS sequence"/>
</dbReference>
<reference evidence="9 10" key="1">
    <citation type="journal article" date="2025" name="Microbiol. Resour. Announc.">
        <title>Draft genome sequences for Neonectria magnoliae and Neonectria punicea, canker pathogens of Liriodendron tulipifera and Acer saccharum in West Virginia.</title>
        <authorList>
            <person name="Petronek H.M."/>
            <person name="Kasson M.T."/>
            <person name="Metheny A.M."/>
            <person name="Stauder C.M."/>
            <person name="Lovett B."/>
            <person name="Lynch S.C."/>
            <person name="Garnas J.R."/>
            <person name="Kasson L.R."/>
            <person name="Stajich J.E."/>
        </authorList>
    </citation>
    <scope>NUCLEOTIDE SEQUENCE [LARGE SCALE GENOMIC DNA]</scope>
    <source>
        <strain evidence="9 10">NRRL 64651</strain>
    </source>
</reference>
<keyword evidence="4 8" id="KW-0158">Chromosome</keyword>
<dbReference type="InterPro" id="IPR009072">
    <property type="entry name" value="Histone-fold"/>
</dbReference>
<evidence type="ECO:0000256" key="1">
    <source>
        <dbReference type="ARBA" id="ARBA00004123"/>
    </source>
</evidence>
<dbReference type="PANTHER" id="PTHR10484">
    <property type="entry name" value="HISTONE H4"/>
    <property type="match status" value="1"/>
</dbReference>
<dbReference type="InterPro" id="IPR001951">
    <property type="entry name" value="Histone_H4"/>
</dbReference>
<name>A0ABR1HR03_9HYPO</name>
<proteinExistence type="inferred from homology"/>
<comment type="subunit">
    <text evidence="8">The nucleosome is a histone octamer containing two molecules each of H2A, H2B, H3 and H4 assembled in one H3-H4 heterotetramer and two H2A-H2B heterodimers. The octamer wraps approximately 147 bp of DNA.</text>
</comment>
<dbReference type="SUPFAM" id="SSF47113">
    <property type="entry name" value="Histone-fold"/>
    <property type="match status" value="1"/>
</dbReference>
<evidence type="ECO:0000256" key="6">
    <source>
        <dbReference type="ARBA" id="ARBA00023242"/>
    </source>
</evidence>
<comment type="function">
    <text evidence="8">Core component of nucleosome. Nucleosomes wrap and compact DNA into chromatin, limiting DNA accessibility to the cellular machineries which require DNA as a template. Histones thereby play a central role in transcription regulation, DNA repair, DNA replication and chromosomal stability. DNA accessibility is regulated via a complex set of post-translational modifications of histones, also called histone code, and nucleosome remodeling.</text>
</comment>
<evidence type="ECO:0000256" key="2">
    <source>
        <dbReference type="ARBA" id="ARBA00004286"/>
    </source>
</evidence>
<evidence type="ECO:0000256" key="5">
    <source>
        <dbReference type="ARBA" id="ARBA00023125"/>
    </source>
</evidence>
<dbReference type="PRINTS" id="PR00623">
    <property type="entry name" value="HISTONEH4"/>
</dbReference>
<keyword evidence="6 8" id="KW-0539">Nucleus</keyword>
<evidence type="ECO:0000313" key="9">
    <source>
        <dbReference type="EMBL" id="KAK7423441.1"/>
    </source>
</evidence>
<accession>A0ABR1HR03</accession>
<evidence type="ECO:0000256" key="7">
    <source>
        <dbReference type="ARBA" id="ARBA00023269"/>
    </source>
</evidence>
<dbReference type="CDD" id="cd22912">
    <property type="entry name" value="HFD_H4"/>
    <property type="match status" value="1"/>
</dbReference>
<sequence>MPPTVSSRGGPEAAKKKGMARGVAGKTILGGAGSKRHRKILRDSVMGITKPAIRRLARRGGVKRISAAIYEEARAALKDRLEMVLKDCVIYVEYRGAKTVTIHDVVHSLKRIGRPIYGFDPDTYDDRRKPKNDLPTSTGYN</sequence>
<evidence type="ECO:0000256" key="3">
    <source>
        <dbReference type="ARBA" id="ARBA00006564"/>
    </source>
</evidence>
<organism evidence="9 10">
    <name type="scientific">Neonectria magnoliae</name>
    <dbReference type="NCBI Taxonomy" id="2732573"/>
    <lineage>
        <taxon>Eukaryota</taxon>
        <taxon>Fungi</taxon>
        <taxon>Dikarya</taxon>
        <taxon>Ascomycota</taxon>
        <taxon>Pezizomycotina</taxon>
        <taxon>Sordariomycetes</taxon>
        <taxon>Hypocreomycetidae</taxon>
        <taxon>Hypocreales</taxon>
        <taxon>Nectriaceae</taxon>
        <taxon>Neonectria</taxon>
    </lineage>
</organism>
<keyword evidence="10" id="KW-1185">Reference proteome</keyword>
<comment type="caution">
    <text evidence="9">The sequence shown here is derived from an EMBL/GenBank/DDBJ whole genome shotgun (WGS) entry which is preliminary data.</text>
</comment>
<evidence type="ECO:0000313" key="10">
    <source>
        <dbReference type="Proteomes" id="UP001498421"/>
    </source>
</evidence>